<proteinExistence type="predicted"/>
<comment type="caution">
    <text evidence="1">The sequence shown here is derived from an EMBL/GenBank/DDBJ whole genome shotgun (WGS) entry which is preliminary data.</text>
</comment>
<sequence>MIVDVGDDHIPNLRRPCSVDDELGTVQNARRRHAVPLGFTQPDVRGSEVYKVVQGDRGFVVIGRWAGKAARGSARKNLEEGGQFRFGDLA</sequence>
<evidence type="ECO:0000313" key="1">
    <source>
        <dbReference type="EMBL" id="GBH17922.1"/>
    </source>
</evidence>
<evidence type="ECO:0000313" key="2">
    <source>
        <dbReference type="Proteomes" id="UP000248291"/>
    </source>
</evidence>
<dbReference type="AlphaFoldDB" id="A0AAN4Q5Y9"/>
<keyword evidence="1" id="KW-0240">DNA-directed RNA polymerase</keyword>
<dbReference type="Proteomes" id="UP000248291">
    <property type="component" value="Unassembled WGS sequence"/>
</dbReference>
<dbReference type="GO" id="GO:0000428">
    <property type="term" value="C:DNA-directed RNA polymerase complex"/>
    <property type="evidence" value="ECO:0007669"/>
    <property type="project" value="UniProtKB-KW"/>
</dbReference>
<organism evidence="1 2">
    <name type="scientific">Pseudomonas syringae pv. actinidiae</name>
    <dbReference type="NCBI Taxonomy" id="103796"/>
    <lineage>
        <taxon>Bacteria</taxon>
        <taxon>Pseudomonadati</taxon>
        <taxon>Pseudomonadota</taxon>
        <taxon>Gammaproteobacteria</taxon>
        <taxon>Pseudomonadales</taxon>
        <taxon>Pseudomonadaceae</taxon>
        <taxon>Pseudomonas</taxon>
        <taxon>Pseudomonas syringae</taxon>
    </lineage>
</organism>
<keyword evidence="1" id="KW-0804">Transcription</keyword>
<gene>
    <name evidence="1" type="ORF">KPSA3_03899</name>
</gene>
<protein>
    <submittedName>
        <fullName evidence="1">DNA-directed RNA polymerase</fullName>
    </submittedName>
</protein>
<reference evidence="1 2" key="1">
    <citation type="submission" date="2018-04" db="EMBL/GenBank/DDBJ databases">
        <title>Draft genome sequence of Pseudomonas syringae pv. actinidiae biovar 3 strains isolated from kiwifruit in Kagawa prefecture.</title>
        <authorList>
            <person name="Tabuchi M."/>
            <person name="Saito M."/>
            <person name="Fujiwara S."/>
            <person name="Sasa N."/>
            <person name="Akimitsu K."/>
            <person name="Gomi K."/>
            <person name="Konishi-Sugita S."/>
            <person name="Hamano K."/>
            <person name="Kataoka I."/>
        </authorList>
    </citation>
    <scope>NUCLEOTIDE SEQUENCE [LARGE SCALE GENOMIC DNA]</scope>
    <source>
        <strain evidence="1 2">MAFF212211</strain>
    </source>
</reference>
<accession>A0AAN4Q5Y9</accession>
<name>A0AAN4Q5Y9_PSESF</name>
<dbReference type="EMBL" id="BGKA01000129">
    <property type="protein sequence ID" value="GBH17922.1"/>
    <property type="molecule type" value="Genomic_DNA"/>
</dbReference>